<keyword evidence="2" id="KW-0812">Transmembrane</keyword>
<dbReference type="OrthoDB" id="5450617at2"/>
<dbReference type="PROSITE" id="PS50966">
    <property type="entry name" value="ZF_SWIM"/>
    <property type="match status" value="1"/>
</dbReference>
<gene>
    <name evidence="4" type="ORF">MAIT1_03861</name>
</gene>
<keyword evidence="1" id="KW-0863">Zinc-finger</keyword>
<dbReference type="Proteomes" id="UP000194003">
    <property type="component" value="Unassembled WGS sequence"/>
</dbReference>
<dbReference type="RefSeq" id="WP_143814660.1">
    <property type="nucleotide sequence ID" value="NZ_LVJN01000015.1"/>
</dbReference>
<keyword evidence="1" id="KW-0479">Metal-binding</keyword>
<dbReference type="InterPro" id="IPR007527">
    <property type="entry name" value="Znf_SWIM"/>
</dbReference>
<keyword evidence="2" id="KW-0472">Membrane</keyword>
<evidence type="ECO:0000313" key="4">
    <source>
        <dbReference type="EMBL" id="OSM07211.1"/>
    </source>
</evidence>
<accession>A0A1Y2K8Y7</accession>
<proteinExistence type="predicted"/>
<evidence type="ECO:0000313" key="5">
    <source>
        <dbReference type="Proteomes" id="UP000194003"/>
    </source>
</evidence>
<name>A0A1Y2K8Y7_9PROT</name>
<keyword evidence="5" id="KW-1185">Reference proteome</keyword>
<keyword evidence="1" id="KW-0862">Zinc</keyword>
<organism evidence="4 5">
    <name type="scientific">Magnetofaba australis IT-1</name>
    <dbReference type="NCBI Taxonomy" id="1434232"/>
    <lineage>
        <taxon>Bacteria</taxon>
        <taxon>Pseudomonadati</taxon>
        <taxon>Pseudomonadota</taxon>
        <taxon>Magnetococcia</taxon>
        <taxon>Magnetococcales</taxon>
        <taxon>Magnetococcaceae</taxon>
        <taxon>Magnetofaba</taxon>
    </lineage>
</organism>
<sequence length="235" mass="27346">MWITLAILVAGLIIIMALLSFVILPWRQRQRARRSIEFCEPYLLPELPDALDEVIQTSSKRGDSNRTYQVNIKQLTCTCRRFRQFRGLYPANDIHRLCRHLRYEMEARDVLSLFDNATQRIIEDRVRDRCYKKVSLPVGEIIVGYHPKNEFVRIFAHTLGPEDPMQGPYTGPYDKFTFNTAQESWIYGDEPPGASHIIPAVAQLVTQERRAYIQFNVHGDRDADHESEVDHTGER</sequence>
<dbReference type="EMBL" id="LVJN01000015">
    <property type="protein sequence ID" value="OSM07211.1"/>
    <property type="molecule type" value="Genomic_DNA"/>
</dbReference>
<evidence type="ECO:0000259" key="3">
    <source>
        <dbReference type="PROSITE" id="PS50966"/>
    </source>
</evidence>
<protein>
    <recommendedName>
        <fullName evidence="3">SWIM-type domain-containing protein</fullName>
    </recommendedName>
</protein>
<evidence type="ECO:0000256" key="1">
    <source>
        <dbReference type="PROSITE-ProRule" id="PRU00325"/>
    </source>
</evidence>
<keyword evidence="2" id="KW-1133">Transmembrane helix</keyword>
<evidence type="ECO:0000256" key="2">
    <source>
        <dbReference type="SAM" id="Phobius"/>
    </source>
</evidence>
<comment type="caution">
    <text evidence="4">The sequence shown here is derived from an EMBL/GenBank/DDBJ whole genome shotgun (WGS) entry which is preliminary data.</text>
</comment>
<feature type="domain" description="SWIM-type" evidence="3">
    <location>
        <begin position="68"/>
        <end position="109"/>
    </location>
</feature>
<feature type="transmembrane region" description="Helical" evidence="2">
    <location>
        <begin position="6"/>
        <end position="26"/>
    </location>
</feature>
<reference evidence="4 5" key="1">
    <citation type="journal article" date="2016" name="BMC Genomics">
        <title>Combined genomic and structural analyses of a cultured magnetotactic bacterium reveals its niche adaptation to a dynamic environment.</title>
        <authorList>
            <person name="Araujo A.C."/>
            <person name="Morillo V."/>
            <person name="Cypriano J."/>
            <person name="Teixeira L.C."/>
            <person name="Leao P."/>
            <person name="Lyra S."/>
            <person name="Almeida L.G."/>
            <person name="Bazylinski D.A."/>
            <person name="Vasconcellos A.T."/>
            <person name="Abreu F."/>
            <person name="Lins U."/>
        </authorList>
    </citation>
    <scope>NUCLEOTIDE SEQUENCE [LARGE SCALE GENOMIC DNA]</scope>
    <source>
        <strain evidence="4 5">IT-1</strain>
    </source>
</reference>
<dbReference type="AlphaFoldDB" id="A0A1Y2K8Y7"/>
<dbReference type="GO" id="GO:0008270">
    <property type="term" value="F:zinc ion binding"/>
    <property type="evidence" value="ECO:0007669"/>
    <property type="project" value="UniProtKB-KW"/>
</dbReference>